<dbReference type="AlphaFoldDB" id="A0AAN9SEN8"/>
<protein>
    <submittedName>
        <fullName evidence="1">Uncharacterized protein</fullName>
    </submittedName>
</protein>
<proteinExistence type="predicted"/>
<comment type="caution">
    <text evidence="1">The sequence shown here is derived from an EMBL/GenBank/DDBJ whole genome shotgun (WGS) entry which is preliminary data.</text>
</comment>
<evidence type="ECO:0000313" key="2">
    <source>
        <dbReference type="Proteomes" id="UP001386955"/>
    </source>
</evidence>
<accession>A0AAN9SEN8</accession>
<name>A0AAN9SEN8_PSOTE</name>
<keyword evidence="2" id="KW-1185">Reference proteome</keyword>
<dbReference type="EMBL" id="JAYMYS010000005">
    <property type="protein sequence ID" value="KAK7393725.1"/>
    <property type="molecule type" value="Genomic_DNA"/>
</dbReference>
<organism evidence="1 2">
    <name type="scientific">Psophocarpus tetragonolobus</name>
    <name type="common">Winged bean</name>
    <name type="synonym">Dolichos tetragonolobus</name>
    <dbReference type="NCBI Taxonomy" id="3891"/>
    <lineage>
        <taxon>Eukaryota</taxon>
        <taxon>Viridiplantae</taxon>
        <taxon>Streptophyta</taxon>
        <taxon>Embryophyta</taxon>
        <taxon>Tracheophyta</taxon>
        <taxon>Spermatophyta</taxon>
        <taxon>Magnoliopsida</taxon>
        <taxon>eudicotyledons</taxon>
        <taxon>Gunneridae</taxon>
        <taxon>Pentapetalae</taxon>
        <taxon>rosids</taxon>
        <taxon>fabids</taxon>
        <taxon>Fabales</taxon>
        <taxon>Fabaceae</taxon>
        <taxon>Papilionoideae</taxon>
        <taxon>50 kb inversion clade</taxon>
        <taxon>NPAAA clade</taxon>
        <taxon>indigoferoid/millettioid clade</taxon>
        <taxon>Phaseoleae</taxon>
        <taxon>Psophocarpus</taxon>
    </lineage>
</organism>
<reference evidence="1 2" key="1">
    <citation type="submission" date="2024-01" db="EMBL/GenBank/DDBJ databases">
        <title>The genomes of 5 underutilized Papilionoideae crops provide insights into root nodulation and disease resistanc.</title>
        <authorList>
            <person name="Jiang F."/>
        </authorList>
    </citation>
    <scope>NUCLEOTIDE SEQUENCE [LARGE SCALE GENOMIC DNA]</scope>
    <source>
        <strain evidence="1">DUOXIRENSHENG_FW03</strain>
        <tissue evidence="1">Leaves</tissue>
    </source>
</reference>
<dbReference type="Proteomes" id="UP001386955">
    <property type="component" value="Unassembled WGS sequence"/>
</dbReference>
<gene>
    <name evidence="1" type="ORF">VNO78_22289</name>
</gene>
<sequence>MKLSEKAIYIHILRKLEEAIDSMGQDVKAMPNAFAIANELKSAAPDILSNNARIGNWNIPTSIGYSQRCYRKASNDITIEIRNDTQQDGQADVKGKTTIPIAGAEDAQDKNKAHLKMVHPNTRDF</sequence>
<evidence type="ECO:0000313" key="1">
    <source>
        <dbReference type="EMBL" id="KAK7393725.1"/>
    </source>
</evidence>